<keyword evidence="3" id="KW-0812">Transmembrane</keyword>
<keyword evidence="5" id="KW-0813">Transport</keyword>
<dbReference type="PANTHER" id="PTHR30566:SF5">
    <property type="entry name" value="MECHANOSENSITIVE ION CHANNEL PROTEIN 1, MITOCHONDRIAL-RELATED"/>
    <property type="match status" value="1"/>
</dbReference>
<dbReference type="KEGG" id="soe:110789881"/>
<dbReference type="SUPFAM" id="SSF82861">
    <property type="entry name" value="Mechanosensitive channel protein MscS (YggB), transmembrane region"/>
    <property type="match status" value="1"/>
</dbReference>
<dbReference type="SUPFAM" id="SSF50182">
    <property type="entry name" value="Sm-like ribonucleoproteins"/>
    <property type="match status" value="1"/>
</dbReference>
<dbReference type="Proteomes" id="UP000813463">
    <property type="component" value="Chromosome 2"/>
</dbReference>
<evidence type="ECO:0000313" key="9">
    <source>
        <dbReference type="Proteomes" id="UP000813463"/>
    </source>
</evidence>
<dbReference type="PANTHER" id="PTHR30566">
    <property type="entry name" value="YNAI-RELATED MECHANOSENSITIVE ION CHANNEL"/>
    <property type="match status" value="1"/>
</dbReference>
<comment type="similarity">
    <text evidence="2">Belongs to the MscS (TC 1.A.23) family.</text>
</comment>
<evidence type="ECO:0000313" key="10">
    <source>
        <dbReference type="RefSeq" id="XP_021850281.1"/>
    </source>
</evidence>
<comment type="subcellular location">
    <subcellularLocation>
        <location evidence="1">Membrane</location>
        <topology evidence="1">Multi-pass membrane protein</topology>
    </subcellularLocation>
</comment>
<dbReference type="RefSeq" id="XP_021850299.1">
    <property type="nucleotide sequence ID" value="XM_021994607.1"/>
</dbReference>
<dbReference type="GO" id="GO:0034599">
    <property type="term" value="P:cellular response to oxidative stress"/>
    <property type="evidence" value="ECO:0000318"/>
    <property type="project" value="GO_Central"/>
</dbReference>
<evidence type="ECO:0000256" key="4">
    <source>
        <dbReference type="ARBA" id="ARBA00022989"/>
    </source>
</evidence>
<keyword evidence="5" id="KW-0406">Ion transport</keyword>
<dbReference type="RefSeq" id="XP_021850281.1">
    <property type="nucleotide sequence ID" value="XM_021994589.1"/>
</dbReference>
<dbReference type="InterPro" id="IPR011014">
    <property type="entry name" value="MscS_channel_TM-2"/>
</dbReference>
<keyword evidence="6" id="KW-0472">Membrane</keyword>
<evidence type="ECO:0000256" key="3">
    <source>
        <dbReference type="ARBA" id="ARBA00022692"/>
    </source>
</evidence>
<dbReference type="GO" id="GO:0005739">
    <property type="term" value="C:mitochondrion"/>
    <property type="evidence" value="ECO:0000318"/>
    <property type="project" value="GO_Central"/>
</dbReference>
<evidence type="ECO:0000256" key="2">
    <source>
        <dbReference type="ARBA" id="ARBA00008017"/>
    </source>
</evidence>
<dbReference type="AlphaFoldDB" id="A0A9R0IJG4"/>
<evidence type="ECO:0000256" key="6">
    <source>
        <dbReference type="ARBA" id="ARBA00023136"/>
    </source>
</evidence>
<gene>
    <name evidence="10 11 12 13" type="primary">LOC110789881</name>
</gene>
<protein>
    <submittedName>
        <fullName evidence="10 11">Mechanosensitive ion channel protein 1, mitochondrial isoform X1</fullName>
    </submittedName>
</protein>
<proteinExistence type="inferred from homology"/>
<dbReference type="RefSeq" id="XP_021850304.1">
    <property type="nucleotide sequence ID" value="XM_021994612.1"/>
</dbReference>
<dbReference type="InterPro" id="IPR006685">
    <property type="entry name" value="MscS_channel_2nd"/>
</dbReference>
<dbReference type="Gene3D" id="2.30.30.60">
    <property type="match status" value="1"/>
</dbReference>
<evidence type="ECO:0000313" key="12">
    <source>
        <dbReference type="RefSeq" id="XP_021850299.1"/>
    </source>
</evidence>
<dbReference type="InterPro" id="IPR010920">
    <property type="entry name" value="LSM_dom_sf"/>
</dbReference>
<evidence type="ECO:0000313" key="11">
    <source>
        <dbReference type="RefSeq" id="XP_021850291.1"/>
    </source>
</evidence>
<reference evidence="9" key="1">
    <citation type="journal article" date="2021" name="Nat. Commun.">
        <title>Genomic analyses provide insights into spinach domestication and the genetic basis of agronomic traits.</title>
        <authorList>
            <person name="Cai X."/>
            <person name="Sun X."/>
            <person name="Xu C."/>
            <person name="Sun H."/>
            <person name="Wang X."/>
            <person name="Ge C."/>
            <person name="Zhang Z."/>
            <person name="Wang Q."/>
            <person name="Fei Z."/>
            <person name="Jiao C."/>
            <person name="Wang Q."/>
        </authorList>
    </citation>
    <scope>NUCLEOTIDE SEQUENCE [LARGE SCALE GENOMIC DNA]</scope>
    <source>
        <strain evidence="9">cv. Varoflay</strain>
    </source>
</reference>
<reference evidence="10 11" key="2">
    <citation type="submission" date="2025-04" db="UniProtKB">
        <authorList>
            <consortium name="RefSeq"/>
        </authorList>
    </citation>
    <scope>IDENTIFICATION</scope>
</reference>
<accession>A0A9R0IJG4</accession>
<keyword evidence="4" id="KW-1133">Transmembrane helix</keyword>
<dbReference type="InterPro" id="IPR023408">
    <property type="entry name" value="MscS_beta-dom_sf"/>
</dbReference>
<evidence type="ECO:0000256" key="1">
    <source>
        <dbReference type="ARBA" id="ARBA00004141"/>
    </source>
</evidence>
<dbReference type="Pfam" id="PF00924">
    <property type="entry name" value="MS_channel_2nd"/>
    <property type="match status" value="1"/>
</dbReference>
<evidence type="ECO:0000259" key="8">
    <source>
        <dbReference type="Pfam" id="PF00924"/>
    </source>
</evidence>
<keyword evidence="9" id="KW-1185">Reference proteome</keyword>
<evidence type="ECO:0000256" key="7">
    <source>
        <dbReference type="ARBA" id="ARBA00023303"/>
    </source>
</evidence>
<evidence type="ECO:0000256" key="5">
    <source>
        <dbReference type="ARBA" id="ARBA00023065"/>
    </source>
</evidence>
<dbReference type="OrthoDB" id="567160at2759"/>
<sequence length="525" mass="56724">MARILSLKLKSLASSVLTSSKSMLSGSYINSMRVGDHFQVRPIAGYLGHNYHTDTHSRMLSCKPRACAQLCKPSYGSAFSPTLSSYRVLSSFPLSSVSGCLSYSSFTGGTRDNKGLDVPEASGIGDGITSGSSEWADKMKDVWQSVVDAATFTGQKAKEASDELTPYAQQVLDTHPYLKDVVVPVGSTFTAAVLAWMVMPSILKRLHKYSNQGSAALLGGTGSIFAIEVPYEKSVWGALQDPARYLTTFMAISEICYLVAPHSVASQLIGQTWKGAVALSFVWFVQRWKTNFFARALAAENVHLLDRERLLTLDKICSVGLLAIGVMALAEASGVAVQSLLTVGGIGGVATAFASKDILGNVLSGLSMQLSKPFSLGDTIKAGSIEGQVTEMGLTTTSLLNAEKFPVIVPNSMFSSQVIVNKSRAGWRAYISKIPLQFDNLEKVPQISTDVKSMLESYPKVFLGREAPYCYLSQIDSSYAELTLGCNLKQLSKSERYSAEQDILLQCVQIIKQHGVLLGNTQQYS</sequence>
<feature type="domain" description="Mechanosensitive ion channel MscS" evidence="8">
    <location>
        <begin position="357"/>
        <end position="424"/>
    </location>
</feature>
<dbReference type="RefSeq" id="XP_021850291.1">
    <property type="nucleotide sequence ID" value="XM_021994599.1"/>
</dbReference>
<evidence type="ECO:0000313" key="13">
    <source>
        <dbReference type="RefSeq" id="XP_021850304.1"/>
    </source>
</evidence>
<organism evidence="9 11">
    <name type="scientific">Spinacia oleracea</name>
    <name type="common">Spinach</name>
    <dbReference type="NCBI Taxonomy" id="3562"/>
    <lineage>
        <taxon>Eukaryota</taxon>
        <taxon>Viridiplantae</taxon>
        <taxon>Streptophyta</taxon>
        <taxon>Embryophyta</taxon>
        <taxon>Tracheophyta</taxon>
        <taxon>Spermatophyta</taxon>
        <taxon>Magnoliopsida</taxon>
        <taxon>eudicotyledons</taxon>
        <taxon>Gunneridae</taxon>
        <taxon>Pentapetalae</taxon>
        <taxon>Caryophyllales</taxon>
        <taxon>Chenopodiaceae</taxon>
        <taxon>Chenopodioideae</taxon>
        <taxon>Anserineae</taxon>
        <taxon>Spinacia</taxon>
    </lineage>
</organism>
<name>A0A9R0IJG4_SPIOL</name>
<dbReference type="Gene3D" id="1.10.287.1260">
    <property type="match status" value="1"/>
</dbReference>
<dbReference type="GO" id="GO:0016020">
    <property type="term" value="C:membrane"/>
    <property type="evidence" value="ECO:0007669"/>
    <property type="project" value="UniProtKB-SubCell"/>
</dbReference>
<keyword evidence="7" id="KW-0407">Ion channel</keyword>
<dbReference type="GO" id="GO:0008381">
    <property type="term" value="F:mechanosensitive monoatomic ion channel activity"/>
    <property type="evidence" value="ECO:0000318"/>
    <property type="project" value="GO_Central"/>
</dbReference>
<dbReference type="GeneID" id="110789881"/>